<dbReference type="Pfam" id="PF13439">
    <property type="entry name" value="Glyco_transf_4"/>
    <property type="match status" value="1"/>
</dbReference>
<evidence type="ECO:0000313" key="4">
    <source>
        <dbReference type="EMBL" id="GAA4772821.1"/>
    </source>
</evidence>
<sequence length="343" mass="36376">MRIASVLLTPQVGGAETLEAALVARWRAAGHDVTTLYLDPPGEPTGQVPRVRRLRRALDDLAPDVVHAHTALPALYARLAARGTRPVVTVLHSAGENFAIRSLRLGERAVQRWTDHLVAINPGQVEEYRRLFGPRTPVTLVPNGVREDLVPRTVPAEKVRVAAALNRLVPQKRVDVLLAGWTRAALPDAELRVAGEAPDDATWSEVARWAGDAPTATLVGAVTDVAGFLAGADVLVHAADFEGHPLAPLEAAVAGLPVVVSDRVAATVPELAVTAFRAGDADDLAAVLRAVAADYPRLARHAVEAAPALARRLSLATCADGHLAVLSDALHRHRASREAADPR</sequence>
<dbReference type="PANTHER" id="PTHR12526">
    <property type="entry name" value="GLYCOSYLTRANSFERASE"/>
    <property type="match status" value="1"/>
</dbReference>
<evidence type="ECO:0000313" key="5">
    <source>
        <dbReference type="Proteomes" id="UP001500928"/>
    </source>
</evidence>
<dbReference type="EMBL" id="BAABHO010000001">
    <property type="protein sequence ID" value="GAA4772821.1"/>
    <property type="molecule type" value="Genomic_DNA"/>
</dbReference>
<reference evidence="5" key="1">
    <citation type="journal article" date="2019" name="Int. J. Syst. Evol. Microbiol.">
        <title>The Global Catalogue of Microorganisms (GCM) 10K type strain sequencing project: providing services to taxonomists for standard genome sequencing and annotation.</title>
        <authorList>
            <consortium name="The Broad Institute Genomics Platform"/>
            <consortium name="The Broad Institute Genome Sequencing Center for Infectious Disease"/>
            <person name="Wu L."/>
            <person name="Ma J."/>
        </authorList>
    </citation>
    <scope>NUCLEOTIDE SEQUENCE [LARGE SCALE GENOMIC DNA]</scope>
    <source>
        <strain evidence="5">JCM 17979</strain>
    </source>
</reference>
<keyword evidence="2" id="KW-0808">Transferase</keyword>
<name>A0ABP9A3B5_9PSEU</name>
<dbReference type="InterPro" id="IPR028098">
    <property type="entry name" value="Glyco_trans_4-like_N"/>
</dbReference>
<gene>
    <name evidence="4" type="ORF">GCM10023200_01480</name>
</gene>
<proteinExistence type="predicted"/>
<organism evidence="4 5">
    <name type="scientific">Actinomycetospora chlora</name>
    <dbReference type="NCBI Taxonomy" id="663608"/>
    <lineage>
        <taxon>Bacteria</taxon>
        <taxon>Bacillati</taxon>
        <taxon>Actinomycetota</taxon>
        <taxon>Actinomycetes</taxon>
        <taxon>Pseudonocardiales</taxon>
        <taxon>Pseudonocardiaceae</taxon>
        <taxon>Actinomycetospora</taxon>
    </lineage>
</organism>
<keyword evidence="5" id="KW-1185">Reference proteome</keyword>
<accession>A0ABP9A3B5</accession>
<protein>
    <recommendedName>
        <fullName evidence="3">Glycosyltransferase subfamily 4-like N-terminal domain-containing protein</fullName>
    </recommendedName>
</protein>
<evidence type="ECO:0000256" key="1">
    <source>
        <dbReference type="ARBA" id="ARBA00022676"/>
    </source>
</evidence>
<dbReference type="SUPFAM" id="SSF53756">
    <property type="entry name" value="UDP-Glycosyltransferase/glycogen phosphorylase"/>
    <property type="match status" value="1"/>
</dbReference>
<dbReference type="Pfam" id="PF13692">
    <property type="entry name" value="Glyco_trans_1_4"/>
    <property type="match status" value="1"/>
</dbReference>
<feature type="domain" description="Glycosyltransferase subfamily 4-like N-terminal" evidence="3">
    <location>
        <begin position="12"/>
        <end position="147"/>
    </location>
</feature>
<keyword evidence="1" id="KW-0328">Glycosyltransferase</keyword>
<comment type="caution">
    <text evidence="4">The sequence shown here is derived from an EMBL/GenBank/DDBJ whole genome shotgun (WGS) entry which is preliminary data.</text>
</comment>
<dbReference type="PANTHER" id="PTHR12526:SF634">
    <property type="entry name" value="BLL3361 PROTEIN"/>
    <property type="match status" value="1"/>
</dbReference>
<dbReference type="Gene3D" id="3.40.50.2000">
    <property type="entry name" value="Glycogen Phosphorylase B"/>
    <property type="match status" value="2"/>
</dbReference>
<dbReference type="Proteomes" id="UP001500928">
    <property type="component" value="Unassembled WGS sequence"/>
</dbReference>
<evidence type="ECO:0000256" key="2">
    <source>
        <dbReference type="ARBA" id="ARBA00022679"/>
    </source>
</evidence>
<evidence type="ECO:0000259" key="3">
    <source>
        <dbReference type="Pfam" id="PF13439"/>
    </source>
</evidence>
<dbReference type="RefSeq" id="WP_345410299.1">
    <property type="nucleotide sequence ID" value="NZ_BAABHO010000001.1"/>
</dbReference>